<name>A0A0C2WAE0_AMAMK</name>
<keyword evidence="2" id="KW-1185">Reference proteome</keyword>
<sequence>MLRAHKSRLIHMLCKKDYDTVQYFTDNSTQSCRTSSDVEDSPCTLSTRAFNKFAALAAKVAPFATSPSTTAITACSNKARIFPASSSILPMLASTDTILSARLAPFARTFSASRLIAFRACSTDVDGSKKSASYSASVWKAVRRVVEIKASASFSYVCASVSARRA</sequence>
<protein>
    <submittedName>
        <fullName evidence="1">Uncharacterized protein</fullName>
    </submittedName>
</protein>
<accession>A0A0C2WAE0</accession>
<dbReference type="EMBL" id="KN818344">
    <property type="protein sequence ID" value="KIL58222.1"/>
    <property type="molecule type" value="Genomic_DNA"/>
</dbReference>
<gene>
    <name evidence="1" type="ORF">M378DRAFT_337305</name>
</gene>
<dbReference type="AlphaFoldDB" id="A0A0C2WAE0"/>
<reference evidence="1 2" key="1">
    <citation type="submission" date="2014-04" db="EMBL/GenBank/DDBJ databases">
        <title>Evolutionary Origins and Diversification of the Mycorrhizal Mutualists.</title>
        <authorList>
            <consortium name="DOE Joint Genome Institute"/>
            <consortium name="Mycorrhizal Genomics Consortium"/>
            <person name="Kohler A."/>
            <person name="Kuo A."/>
            <person name="Nagy L.G."/>
            <person name="Floudas D."/>
            <person name="Copeland A."/>
            <person name="Barry K.W."/>
            <person name="Cichocki N."/>
            <person name="Veneault-Fourrey C."/>
            <person name="LaButti K."/>
            <person name="Lindquist E.A."/>
            <person name="Lipzen A."/>
            <person name="Lundell T."/>
            <person name="Morin E."/>
            <person name="Murat C."/>
            <person name="Riley R."/>
            <person name="Ohm R."/>
            <person name="Sun H."/>
            <person name="Tunlid A."/>
            <person name="Henrissat B."/>
            <person name="Grigoriev I.V."/>
            <person name="Hibbett D.S."/>
            <person name="Martin F."/>
        </authorList>
    </citation>
    <scope>NUCLEOTIDE SEQUENCE [LARGE SCALE GENOMIC DNA]</scope>
    <source>
        <strain evidence="1 2">Koide BX008</strain>
    </source>
</reference>
<organism evidence="1 2">
    <name type="scientific">Amanita muscaria (strain Koide BX008)</name>
    <dbReference type="NCBI Taxonomy" id="946122"/>
    <lineage>
        <taxon>Eukaryota</taxon>
        <taxon>Fungi</taxon>
        <taxon>Dikarya</taxon>
        <taxon>Basidiomycota</taxon>
        <taxon>Agaricomycotina</taxon>
        <taxon>Agaricomycetes</taxon>
        <taxon>Agaricomycetidae</taxon>
        <taxon>Agaricales</taxon>
        <taxon>Pluteineae</taxon>
        <taxon>Amanitaceae</taxon>
        <taxon>Amanita</taxon>
    </lineage>
</organism>
<proteinExistence type="predicted"/>
<dbReference type="Proteomes" id="UP000054549">
    <property type="component" value="Unassembled WGS sequence"/>
</dbReference>
<evidence type="ECO:0000313" key="1">
    <source>
        <dbReference type="EMBL" id="KIL58222.1"/>
    </source>
</evidence>
<dbReference type="HOGENOM" id="CLU_1602267_0_0_1"/>
<evidence type="ECO:0000313" key="2">
    <source>
        <dbReference type="Proteomes" id="UP000054549"/>
    </source>
</evidence>
<dbReference type="InParanoid" id="A0A0C2WAE0"/>